<keyword evidence="5" id="KW-0456">Lyase</keyword>
<sequence length="111" mass="12389">MASLLTTICASATFLLIMLLSSVLQCNSQPPPPPPPPPQPYAKISFQWPMALCAIHTCIKGPPGAFRLHGAWPTYANGRGMQKCTNQPFSWSAIKDMRADLDYYWPSYIFR</sequence>
<evidence type="ECO:0000256" key="6">
    <source>
        <dbReference type="RuleBase" id="RU004328"/>
    </source>
</evidence>
<evidence type="ECO:0000313" key="8">
    <source>
        <dbReference type="EMBL" id="KMS94902.1"/>
    </source>
</evidence>
<dbReference type="InterPro" id="IPR036430">
    <property type="entry name" value="RNase_T2-like_sf"/>
</dbReference>
<dbReference type="GO" id="GO:0006401">
    <property type="term" value="P:RNA catabolic process"/>
    <property type="evidence" value="ECO:0007669"/>
    <property type="project" value="TreeGrafter"/>
</dbReference>
<dbReference type="Pfam" id="PF00445">
    <property type="entry name" value="Ribonuclease_T2"/>
    <property type="match status" value="1"/>
</dbReference>
<feature type="signal peptide" evidence="7">
    <location>
        <begin position="1"/>
        <end position="28"/>
    </location>
</feature>
<evidence type="ECO:0000313" key="9">
    <source>
        <dbReference type="Proteomes" id="UP000035740"/>
    </source>
</evidence>
<evidence type="ECO:0000256" key="2">
    <source>
        <dbReference type="ARBA" id="ARBA00022722"/>
    </source>
</evidence>
<protein>
    <submittedName>
        <fullName evidence="8">Uncharacterized protein</fullName>
    </submittedName>
</protein>
<dbReference type="PANTHER" id="PTHR11240">
    <property type="entry name" value="RIBONUCLEASE T2"/>
    <property type="match status" value="1"/>
</dbReference>
<evidence type="ECO:0000256" key="4">
    <source>
        <dbReference type="ARBA" id="ARBA00022801"/>
    </source>
</evidence>
<dbReference type="InterPro" id="IPR001568">
    <property type="entry name" value="RNase_T2-like"/>
</dbReference>
<proteinExistence type="inferred from homology"/>
<evidence type="ECO:0000256" key="7">
    <source>
        <dbReference type="SAM" id="SignalP"/>
    </source>
</evidence>
<gene>
    <name evidence="8" type="ORF">BVRB_014270</name>
</gene>
<keyword evidence="3" id="KW-0255">Endonuclease</keyword>
<evidence type="ECO:0000256" key="5">
    <source>
        <dbReference type="ARBA" id="ARBA00023239"/>
    </source>
</evidence>
<dbReference type="GO" id="GO:0005576">
    <property type="term" value="C:extracellular region"/>
    <property type="evidence" value="ECO:0007669"/>
    <property type="project" value="TreeGrafter"/>
</dbReference>
<feature type="chain" id="PRO_5005294415" evidence="7">
    <location>
        <begin position="29"/>
        <end position="111"/>
    </location>
</feature>
<evidence type="ECO:0000256" key="1">
    <source>
        <dbReference type="ARBA" id="ARBA00007469"/>
    </source>
</evidence>
<dbReference type="AlphaFoldDB" id="A0A0J8B4Z1"/>
<evidence type="ECO:0000256" key="3">
    <source>
        <dbReference type="ARBA" id="ARBA00022759"/>
    </source>
</evidence>
<dbReference type="GO" id="GO:0003723">
    <property type="term" value="F:RNA binding"/>
    <property type="evidence" value="ECO:0007669"/>
    <property type="project" value="InterPro"/>
</dbReference>
<keyword evidence="7" id="KW-0732">Signal</keyword>
<dbReference type="GO" id="GO:0033897">
    <property type="term" value="F:ribonuclease T2 activity"/>
    <property type="evidence" value="ECO:0007669"/>
    <property type="project" value="InterPro"/>
</dbReference>
<accession>A0A0J8B4Z1</accession>
<keyword evidence="2" id="KW-0540">Nuclease</keyword>
<organism evidence="8 9">
    <name type="scientific">Beta vulgaris subsp. vulgaris</name>
    <name type="common">Beet</name>
    <dbReference type="NCBI Taxonomy" id="3555"/>
    <lineage>
        <taxon>Eukaryota</taxon>
        <taxon>Viridiplantae</taxon>
        <taxon>Streptophyta</taxon>
        <taxon>Embryophyta</taxon>
        <taxon>Tracheophyta</taxon>
        <taxon>Spermatophyta</taxon>
        <taxon>Magnoliopsida</taxon>
        <taxon>eudicotyledons</taxon>
        <taxon>Gunneridae</taxon>
        <taxon>Pentapetalae</taxon>
        <taxon>Caryophyllales</taxon>
        <taxon>Chenopodiaceae</taxon>
        <taxon>Betoideae</taxon>
        <taxon>Beta</taxon>
    </lineage>
</organism>
<dbReference type="Gene3D" id="3.90.730.10">
    <property type="entry name" value="Ribonuclease T2-like"/>
    <property type="match status" value="1"/>
</dbReference>
<dbReference type="Proteomes" id="UP000035740">
    <property type="component" value="Unassembled WGS sequence"/>
</dbReference>
<reference evidence="8 9" key="1">
    <citation type="journal article" date="2014" name="Nature">
        <title>The genome of the recently domesticated crop plant sugar beet (Beta vulgaris).</title>
        <authorList>
            <person name="Dohm J.C."/>
            <person name="Minoche A.E."/>
            <person name="Holtgrawe D."/>
            <person name="Capella-Gutierrez S."/>
            <person name="Zakrzewski F."/>
            <person name="Tafer H."/>
            <person name="Rupp O."/>
            <person name="Sorensen T.R."/>
            <person name="Stracke R."/>
            <person name="Reinhardt R."/>
            <person name="Goesmann A."/>
            <person name="Kraft T."/>
            <person name="Schulz B."/>
            <person name="Stadler P.F."/>
            <person name="Schmidt T."/>
            <person name="Gabaldon T."/>
            <person name="Lehrach H."/>
            <person name="Weisshaar B."/>
            <person name="Himmelbauer H."/>
        </authorList>
    </citation>
    <scope>NUCLEOTIDE SEQUENCE [LARGE SCALE GENOMIC DNA]</scope>
    <source>
        <tissue evidence="8">Taproot</tissue>
    </source>
</reference>
<keyword evidence="9" id="KW-1185">Reference proteome</keyword>
<dbReference type="Gramene" id="KMS94902">
    <property type="protein sequence ID" value="KMS94902"/>
    <property type="gene ID" value="BVRB_014270"/>
</dbReference>
<keyword evidence="4" id="KW-0378">Hydrolase</keyword>
<dbReference type="SUPFAM" id="SSF55895">
    <property type="entry name" value="Ribonuclease Rh-like"/>
    <property type="match status" value="1"/>
</dbReference>
<name>A0A0J8B4Z1_BETVV</name>
<comment type="similarity">
    <text evidence="1 6">Belongs to the RNase T2 family.</text>
</comment>
<dbReference type="PANTHER" id="PTHR11240:SF75">
    <property type="entry name" value="RIBONUCLEASE 3"/>
    <property type="match status" value="1"/>
</dbReference>
<dbReference type="GO" id="GO:0016787">
    <property type="term" value="F:hydrolase activity"/>
    <property type="evidence" value="ECO:0007669"/>
    <property type="project" value="UniProtKB-KW"/>
</dbReference>
<dbReference type="EMBL" id="KQ090703">
    <property type="protein sequence ID" value="KMS94902.1"/>
    <property type="molecule type" value="Genomic_DNA"/>
</dbReference>